<dbReference type="AlphaFoldDB" id="A0AAU9DKS4"/>
<keyword evidence="2" id="KW-1185">Reference proteome</keyword>
<name>A0AAU9DKS4_9LACO</name>
<dbReference type="Proteomes" id="UP001321804">
    <property type="component" value="Chromosome"/>
</dbReference>
<reference evidence="1 2" key="1">
    <citation type="journal article" date="2023" name="Microbiol. Spectr.">
        <title>Symbiosis of Carpenter Bees with Uncharacterized Lactic Acid Bacteria Showing NAD Auxotrophy.</title>
        <authorList>
            <person name="Kawasaki S."/>
            <person name="Ozawa K."/>
            <person name="Mori T."/>
            <person name="Yamamoto A."/>
            <person name="Ito M."/>
            <person name="Ohkuma M."/>
            <person name="Sakamoto M."/>
            <person name="Matsutani M."/>
        </authorList>
    </citation>
    <scope>NUCLEOTIDE SEQUENCE [LARGE SCALE GENOMIC DNA]</scope>
    <source>
        <strain evidence="1 2">KimC2</strain>
    </source>
</reference>
<dbReference type="RefSeq" id="WP_317696553.1">
    <property type="nucleotide sequence ID" value="NZ_AP026801.1"/>
</dbReference>
<sequence length="367" mass="43246">MDLLYLSRAQLISDLIEAEKLIYRIINLPKMTQSILSICIFPILSLICVGVDDLFSEKDLKLSKDLGLNDQIDFTKLLAKSRSSLKLYTDSKGGKAIKKVEKQQKKFYKELQKGYSDLQKSYISLFGQEDLGVYYYKGLPLANTNQTTIYFDAFDSEIKKENSIERVIEQFSKNQSYYINLVVREFEDSRIEKFEYEKCESKILDSEISNQDFFFLDEDRRNIFTNSDDKFFSLFLFNLKCQLSFSLNVIPLIISENSSLRYRLEMLVYYQAMKKLEFIEKENPFMGIEFVSDLLEKFECIFSNNNLRNNIYHYNLSKDNDQMEIKEDIFISMVEFQTGIKFKDVFDSIERDTAKLIKILEKETCLI</sequence>
<gene>
    <name evidence="1" type="ORF">KIMC2_20090</name>
</gene>
<dbReference type="KEGG" id="xak:KIMC2_20090"/>
<dbReference type="EMBL" id="AP026801">
    <property type="protein sequence ID" value="BDR57447.1"/>
    <property type="molecule type" value="Genomic_DNA"/>
</dbReference>
<organism evidence="1 2">
    <name type="scientific">Xylocopilactobacillus apis</name>
    <dbReference type="NCBI Taxonomy" id="2932183"/>
    <lineage>
        <taxon>Bacteria</taxon>
        <taxon>Bacillati</taxon>
        <taxon>Bacillota</taxon>
        <taxon>Bacilli</taxon>
        <taxon>Lactobacillales</taxon>
        <taxon>Lactobacillaceae</taxon>
        <taxon>Xylocopilactobacillus</taxon>
    </lineage>
</organism>
<proteinExistence type="predicted"/>
<accession>A0AAU9DKS4</accession>
<evidence type="ECO:0000313" key="2">
    <source>
        <dbReference type="Proteomes" id="UP001321804"/>
    </source>
</evidence>
<protein>
    <submittedName>
        <fullName evidence="1">Uncharacterized protein</fullName>
    </submittedName>
</protein>
<evidence type="ECO:0000313" key="1">
    <source>
        <dbReference type="EMBL" id="BDR57447.1"/>
    </source>
</evidence>